<dbReference type="EMBL" id="JAAQPF010000788">
    <property type="protein sequence ID" value="KAF5696972.1"/>
    <property type="molecule type" value="Genomic_DNA"/>
</dbReference>
<accession>A0A8H6CYU9</accession>
<proteinExistence type="predicted"/>
<gene>
    <name evidence="1" type="ORF">FGLOB1_13115</name>
</gene>
<evidence type="ECO:0000313" key="1">
    <source>
        <dbReference type="EMBL" id="KAF5696972.1"/>
    </source>
</evidence>
<keyword evidence="2" id="KW-1185">Reference proteome</keyword>
<evidence type="ECO:0000313" key="2">
    <source>
        <dbReference type="Proteomes" id="UP000532311"/>
    </source>
</evidence>
<comment type="caution">
    <text evidence="1">The sequence shown here is derived from an EMBL/GenBank/DDBJ whole genome shotgun (WGS) entry which is preliminary data.</text>
</comment>
<dbReference type="AlphaFoldDB" id="A0A8H6CYU9"/>
<sequence>MAFASSSWKCWYINKADRALCPSTAHIVGLIPHLSMLEVAVPIQAPLTKPYISVTQVPPVSIKHLVTLRRKDEVGYMRAYAEMRYNFLRDARQGIQRHGASLGDYYLGRYPEFSTCIEYAILLQDLPKTVSLTPHASAKEEQYRDEFGRAALFLSFGAMQPFEPISQELRGKEPWQIVARVRESLEERFRNVHDNPPRDLRIISQVRHVLVRVRGHGSQAQVPGPQLENIDLSMTFRSLLGGDESKREGTQFNLLFQQVSTAQAFSESSVDQRLIQDLADRMSLTPSLLIRHLPSSWGSHLSFQQKTSFEALVKKASTLCETSKNPYNTKNLFVIWTYTHSSDATGCREKIEPQSSQLFTGAAQHLTKVNSRVQAVLNITTLFCLTKLFNKPEIFIKTSNTLDRLDATLNMGNVEDSAVTLKHCLASLYRVLIDPSFRVRHLRLADFIQQLGLSHLSEAIEDDQTDFYWSCRLFYGLSHSDALEKIRLSTRPAPSLLSEGELVEECINVNVDARAVENRRISSPATSEYEMTLQRMAAGALMEARDDIGQNPGS</sequence>
<dbReference type="Proteomes" id="UP000532311">
    <property type="component" value="Unassembled WGS sequence"/>
</dbReference>
<reference evidence="1 2" key="1">
    <citation type="submission" date="2020-05" db="EMBL/GenBank/DDBJ databases">
        <title>Identification and distribution of gene clusters putatively required for synthesis of sphingolipid metabolism inhibitors in phylogenetically diverse species of the filamentous fungus Fusarium.</title>
        <authorList>
            <person name="Kim H.-S."/>
            <person name="Busman M."/>
            <person name="Brown D.W."/>
            <person name="Divon H."/>
            <person name="Uhlig S."/>
            <person name="Proctor R.H."/>
        </authorList>
    </citation>
    <scope>NUCLEOTIDE SEQUENCE [LARGE SCALE GENOMIC DNA]</scope>
    <source>
        <strain evidence="1 2">NRRL 26131</strain>
    </source>
</reference>
<name>A0A8H6CYU9_9HYPO</name>
<keyword evidence="1" id="KW-0808">Transferase</keyword>
<dbReference type="GO" id="GO:0016740">
    <property type="term" value="F:transferase activity"/>
    <property type="evidence" value="ECO:0007669"/>
    <property type="project" value="UniProtKB-KW"/>
</dbReference>
<organism evidence="1 2">
    <name type="scientific">Fusarium globosum</name>
    <dbReference type="NCBI Taxonomy" id="78864"/>
    <lineage>
        <taxon>Eukaryota</taxon>
        <taxon>Fungi</taxon>
        <taxon>Dikarya</taxon>
        <taxon>Ascomycota</taxon>
        <taxon>Pezizomycotina</taxon>
        <taxon>Sordariomycetes</taxon>
        <taxon>Hypocreomycetidae</taxon>
        <taxon>Hypocreales</taxon>
        <taxon>Nectriaceae</taxon>
        <taxon>Fusarium</taxon>
        <taxon>Fusarium fujikuroi species complex</taxon>
    </lineage>
</organism>
<protein>
    <submittedName>
        <fullName evidence="1">Alphan-acetylglucosamine transferase</fullName>
    </submittedName>
</protein>